<dbReference type="Pfam" id="PF08159">
    <property type="entry name" value="NUC153"/>
    <property type="match status" value="1"/>
</dbReference>
<evidence type="ECO:0000313" key="5">
    <source>
        <dbReference type="EMBL" id="KAH0933748.1"/>
    </source>
</evidence>
<evidence type="ECO:0000256" key="1">
    <source>
        <dbReference type="ARBA" id="ARBA00004604"/>
    </source>
</evidence>
<dbReference type="PANTHER" id="PTHR36028">
    <property type="entry name" value="OSJNBB0050O03.8 PROTEIN"/>
    <property type="match status" value="1"/>
</dbReference>
<evidence type="ECO:0000256" key="2">
    <source>
        <dbReference type="ARBA" id="ARBA00023242"/>
    </source>
</evidence>
<dbReference type="PANTHER" id="PTHR36028:SF9">
    <property type="entry name" value="ATP SYNTHASE E CHAIN"/>
    <property type="match status" value="1"/>
</dbReference>
<evidence type="ECO:0000256" key="3">
    <source>
        <dbReference type="SAM" id="MobiDB-lite"/>
    </source>
</evidence>
<feature type="domain" description="NUC153" evidence="4">
    <location>
        <begin position="77"/>
        <end position="100"/>
    </location>
</feature>
<protein>
    <recommendedName>
        <fullName evidence="4">NUC153 domain-containing protein</fullName>
    </recommendedName>
</protein>
<proteinExistence type="predicted"/>
<sequence>MKQKDDDDDDDDDDSKKKKGLEEKVAAEERSIAELELIGADENGGDGSKGLKGYNIIKGKGREMAEEKIPWADPDDDSRFSAAISDHNYTLDPANPRFKRVFFFSAKTKNLINDAASRSLLRYQHSCSEFPHLSFVIDQVARASAFGLGLIYGNVKLKALKIKKNSQIKAEAKAHQ</sequence>
<reference evidence="5 6" key="1">
    <citation type="submission" date="2021-05" db="EMBL/GenBank/DDBJ databases">
        <title>Genome Assembly of Synthetic Allotetraploid Brassica napus Reveals Homoeologous Exchanges between Subgenomes.</title>
        <authorList>
            <person name="Davis J.T."/>
        </authorList>
    </citation>
    <scope>NUCLEOTIDE SEQUENCE [LARGE SCALE GENOMIC DNA]</scope>
    <source>
        <strain evidence="6">cv. Da-Ae</strain>
        <tissue evidence="5">Seedling</tissue>
    </source>
</reference>
<name>A0ABQ8DWK6_BRANA</name>
<dbReference type="Proteomes" id="UP000824890">
    <property type="component" value="Unassembled WGS sequence"/>
</dbReference>
<evidence type="ECO:0000259" key="4">
    <source>
        <dbReference type="Pfam" id="PF08159"/>
    </source>
</evidence>
<feature type="compositionally biased region" description="Acidic residues" evidence="3">
    <location>
        <begin position="1"/>
        <end position="13"/>
    </location>
</feature>
<organism evidence="5 6">
    <name type="scientific">Brassica napus</name>
    <name type="common">Rape</name>
    <dbReference type="NCBI Taxonomy" id="3708"/>
    <lineage>
        <taxon>Eukaryota</taxon>
        <taxon>Viridiplantae</taxon>
        <taxon>Streptophyta</taxon>
        <taxon>Embryophyta</taxon>
        <taxon>Tracheophyta</taxon>
        <taxon>Spermatophyta</taxon>
        <taxon>Magnoliopsida</taxon>
        <taxon>eudicotyledons</taxon>
        <taxon>Gunneridae</taxon>
        <taxon>Pentapetalae</taxon>
        <taxon>rosids</taxon>
        <taxon>malvids</taxon>
        <taxon>Brassicales</taxon>
        <taxon>Brassicaceae</taxon>
        <taxon>Brassiceae</taxon>
        <taxon>Brassica</taxon>
    </lineage>
</organism>
<keyword evidence="2" id="KW-0539">Nucleus</keyword>
<evidence type="ECO:0000313" key="6">
    <source>
        <dbReference type="Proteomes" id="UP000824890"/>
    </source>
</evidence>
<feature type="region of interest" description="Disordered" evidence="3">
    <location>
        <begin position="1"/>
        <end position="25"/>
    </location>
</feature>
<comment type="subcellular location">
    <subcellularLocation>
        <location evidence="1">Nucleus</location>
        <location evidence="1">Nucleolus</location>
    </subcellularLocation>
</comment>
<keyword evidence="6" id="KW-1185">Reference proteome</keyword>
<gene>
    <name evidence="5" type="ORF">HID58_010865</name>
</gene>
<accession>A0ABQ8DWK6</accession>
<feature type="compositionally biased region" description="Basic and acidic residues" evidence="3">
    <location>
        <begin position="14"/>
        <end position="25"/>
    </location>
</feature>
<comment type="caution">
    <text evidence="5">The sequence shown here is derived from an EMBL/GenBank/DDBJ whole genome shotgun (WGS) entry which is preliminary data.</text>
</comment>
<dbReference type="EMBL" id="JAGKQM010000003">
    <property type="protein sequence ID" value="KAH0933748.1"/>
    <property type="molecule type" value="Genomic_DNA"/>
</dbReference>
<dbReference type="InterPro" id="IPR012580">
    <property type="entry name" value="NUC153"/>
</dbReference>